<reference evidence="1" key="1">
    <citation type="submission" date="2023-05" db="EMBL/GenBank/DDBJ databases">
        <authorList>
            <consortium name="ELIXIR-Norway"/>
        </authorList>
    </citation>
    <scope>NUCLEOTIDE SEQUENCE</scope>
</reference>
<organism evidence="1 2">
    <name type="scientific">Rangifer tarandus platyrhynchus</name>
    <name type="common">Svalbard reindeer</name>
    <dbReference type="NCBI Taxonomy" id="3082113"/>
    <lineage>
        <taxon>Eukaryota</taxon>
        <taxon>Metazoa</taxon>
        <taxon>Chordata</taxon>
        <taxon>Craniata</taxon>
        <taxon>Vertebrata</taxon>
        <taxon>Euteleostomi</taxon>
        <taxon>Mammalia</taxon>
        <taxon>Eutheria</taxon>
        <taxon>Laurasiatheria</taxon>
        <taxon>Artiodactyla</taxon>
        <taxon>Ruminantia</taxon>
        <taxon>Pecora</taxon>
        <taxon>Cervidae</taxon>
        <taxon>Odocoileinae</taxon>
        <taxon>Rangifer</taxon>
    </lineage>
</organism>
<gene>
    <name evidence="1" type="ORF">MRATA1EN22A_LOCUS11035</name>
</gene>
<accession>A0AC59YWE1</accession>
<evidence type="ECO:0000313" key="2">
    <source>
        <dbReference type="Proteomes" id="UP001162501"/>
    </source>
</evidence>
<name>A0AC59YWE1_RANTA</name>
<proteinExistence type="predicted"/>
<evidence type="ECO:0000313" key="1">
    <source>
        <dbReference type="EMBL" id="CAN0032654.1"/>
    </source>
</evidence>
<protein>
    <submittedName>
        <fullName evidence="1">Uncharacterized protein</fullName>
    </submittedName>
</protein>
<reference evidence="1" key="2">
    <citation type="submission" date="2025-03" db="EMBL/GenBank/DDBJ databases">
        <authorList>
            <consortium name="ELIXIR-Norway"/>
            <consortium name="Elixir Norway"/>
        </authorList>
    </citation>
    <scope>NUCLEOTIDE SEQUENCE</scope>
</reference>
<sequence length="187" mass="19607">MCGSLGADPAGPAYAFLSPSLPGCSPVGCLSLGHPLEARPRALSGAQTDPDHSYNRTEMHGEGSGGLCEQDPLQRSSLTSAPSPPPSPSQKQLWLQVSLPPWLGLSTQHTCLGPPSEASRFRLLPASTGLPEAFCPQSKLPRGCQTAGMWLLTARARIKPGATAVFTKHVSCAKTVAVIPSTVHYDK</sequence>
<dbReference type="Proteomes" id="UP001162501">
    <property type="component" value="Chromosome 20"/>
</dbReference>
<dbReference type="EMBL" id="OX596104">
    <property type="protein sequence ID" value="CAN0032654.1"/>
    <property type="molecule type" value="Genomic_DNA"/>
</dbReference>